<gene>
    <name evidence="1" type="ORF">EUGRSUZ_C01416</name>
</gene>
<dbReference type="Gramene" id="KCW80089">
    <property type="protein sequence ID" value="KCW80089"/>
    <property type="gene ID" value="EUGRSUZ_C01416"/>
</dbReference>
<sequence>MLWPVAIHVLATESPRNLLESQALLLSMPCSPSLLIAVVNLTIMVIQVTSARDSIVIRRYCHRLPLWIDVPIELYPLRVVKIGSPHSTRLFLFRLSLELIVAVRLLKTNHGKANCVEFQSLWGRYFVKNHCALPASPFLSRPSVIDYSTFINFIVRRQIINLRAPTKITFYLCHNFLLHSLRMIYSTSLHVIEGNRCSTIDMK</sequence>
<evidence type="ECO:0000313" key="1">
    <source>
        <dbReference type="EMBL" id="KCW80089.1"/>
    </source>
</evidence>
<accession>A0A059CPE0</accession>
<organism evidence="1">
    <name type="scientific">Eucalyptus grandis</name>
    <name type="common">Flooded gum</name>
    <dbReference type="NCBI Taxonomy" id="71139"/>
    <lineage>
        <taxon>Eukaryota</taxon>
        <taxon>Viridiplantae</taxon>
        <taxon>Streptophyta</taxon>
        <taxon>Embryophyta</taxon>
        <taxon>Tracheophyta</taxon>
        <taxon>Spermatophyta</taxon>
        <taxon>Magnoliopsida</taxon>
        <taxon>eudicotyledons</taxon>
        <taxon>Gunneridae</taxon>
        <taxon>Pentapetalae</taxon>
        <taxon>rosids</taxon>
        <taxon>malvids</taxon>
        <taxon>Myrtales</taxon>
        <taxon>Myrtaceae</taxon>
        <taxon>Myrtoideae</taxon>
        <taxon>Eucalypteae</taxon>
        <taxon>Eucalyptus</taxon>
    </lineage>
</organism>
<proteinExistence type="predicted"/>
<reference evidence="1" key="1">
    <citation type="submission" date="2013-07" db="EMBL/GenBank/DDBJ databases">
        <title>The genome of Eucalyptus grandis.</title>
        <authorList>
            <person name="Schmutz J."/>
            <person name="Hayes R."/>
            <person name="Myburg A."/>
            <person name="Tuskan G."/>
            <person name="Grattapaglia D."/>
            <person name="Rokhsar D.S."/>
        </authorList>
    </citation>
    <scope>NUCLEOTIDE SEQUENCE</scope>
    <source>
        <tissue evidence="1">Leaf extractions</tissue>
    </source>
</reference>
<name>A0A059CPE0_EUCGR</name>
<dbReference type="EMBL" id="KK198755">
    <property type="protein sequence ID" value="KCW80089.1"/>
    <property type="molecule type" value="Genomic_DNA"/>
</dbReference>
<dbReference type="AlphaFoldDB" id="A0A059CPE0"/>
<dbReference type="InParanoid" id="A0A059CPE0"/>
<protein>
    <submittedName>
        <fullName evidence="1">Uncharacterized protein</fullName>
    </submittedName>
</protein>